<dbReference type="GO" id="GO:0005975">
    <property type="term" value="P:carbohydrate metabolic process"/>
    <property type="evidence" value="ECO:0007669"/>
    <property type="project" value="InterPro"/>
</dbReference>
<dbReference type="InterPro" id="IPR011330">
    <property type="entry name" value="Glyco_hydro/deAcase_b/a-brl"/>
</dbReference>
<feature type="domain" description="NodB homology" evidence="3">
    <location>
        <begin position="29"/>
        <end position="206"/>
    </location>
</feature>
<dbReference type="CDD" id="cd10917">
    <property type="entry name" value="CE4_NodB_like_6s_7s"/>
    <property type="match status" value="1"/>
</dbReference>
<evidence type="ECO:0000313" key="5">
    <source>
        <dbReference type="EMBL" id="MVB06950.1"/>
    </source>
</evidence>
<dbReference type="GO" id="GO:0016810">
    <property type="term" value="F:hydrolase activity, acting on carbon-nitrogen (but not peptide) bonds"/>
    <property type="evidence" value="ECO:0007669"/>
    <property type="project" value="InterPro"/>
</dbReference>
<evidence type="ECO:0000256" key="2">
    <source>
        <dbReference type="ARBA" id="ARBA00022801"/>
    </source>
</evidence>
<dbReference type="GO" id="GO:0016020">
    <property type="term" value="C:membrane"/>
    <property type="evidence" value="ECO:0007669"/>
    <property type="project" value="TreeGrafter"/>
</dbReference>
<dbReference type="PROSITE" id="PS51677">
    <property type="entry name" value="NODB"/>
    <property type="match status" value="1"/>
</dbReference>
<sequence length="206" mass="24060">MMKLRWMRAPGIFKILFPDFIWRYNSGAKKVYLTFDDGPVPESTLWTLNMLKEKNVKATFFCVGENVHKYPELFQKILSSGHAVGNHTYNHLKGWSVDTQLYLENVIMASDLINSKLFRPPYGQIKRSQAKHLLPEYKIVMWDVLSGDYRKDITPEECLKDVLKTVRPGSIISFHNHQKSEANMRFTVPRLIDELKLQGYEFDVCQ</sequence>
<dbReference type="InterPro" id="IPR002509">
    <property type="entry name" value="NODB_dom"/>
</dbReference>
<comment type="caution">
    <text evidence="4">The sequence shown here is derived from an EMBL/GenBank/DDBJ whole genome shotgun (WGS) entry which is preliminary data.</text>
</comment>
<dbReference type="Proteomes" id="UP000462449">
    <property type="component" value="Unassembled WGS sequence"/>
</dbReference>
<keyword evidence="1" id="KW-0479">Metal-binding</keyword>
<proteinExistence type="predicted"/>
<dbReference type="Gene3D" id="3.20.20.370">
    <property type="entry name" value="Glycoside hydrolase/deacetylase"/>
    <property type="match status" value="1"/>
</dbReference>
<evidence type="ECO:0000256" key="1">
    <source>
        <dbReference type="ARBA" id="ARBA00022723"/>
    </source>
</evidence>
<organism evidence="4 7">
    <name type="scientific">Labilibaculum euxinus</name>
    <dbReference type="NCBI Taxonomy" id="2686357"/>
    <lineage>
        <taxon>Bacteria</taxon>
        <taxon>Pseudomonadati</taxon>
        <taxon>Bacteroidota</taxon>
        <taxon>Bacteroidia</taxon>
        <taxon>Marinilabiliales</taxon>
        <taxon>Marinifilaceae</taxon>
        <taxon>Labilibaculum</taxon>
    </lineage>
</organism>
<evidence type="ECO:0000313" key="4">
    <source>
        <dbReference type="EMBL" id="MUP37745.1"/>
    </source>
</evidence>
<dbReference type="Proteomes" id="UP000285951">
    <property type="component" value="Unassembled WGS sequence"/>
</dbReference>
<accession>A0A7M4D516</accession>
<gene>
    <name evidence="5" type="ORF">DWB62_007965</name>
    <name evidence="4" type="ORF">GNY23_07965</name>
</gene>
<dbReference type="SUPFAM" id="SSF88713">
    <property type="entry name" value="Glycoside hydrolase/deacetylase"/>
    <property type="match status" value="1"/>
</dbReference>
<dbReference type="Pfam" id="PF01522">
    <property type="entry name" value="Polysacc_deac_1"/>
    <property type="match status" value="1"/>
</dbReference>
<dbReference type="EMBL" id="QTZN02000014">
    <property type="protein sequence ID" value="MVB06950.1"/>
    <property type="molecule type" value="Genomic_DNA"/>
</dbReference>
<keyword evidence="6" id="KW-1185">Reference proteome</keyword>
<dbReference type="AlphaFoldDB" id="A0A7M4D516"/>
<evidence type="ECO:0000313" key="6">
    <source>
        <dbReference type="Proteomes" id="UP000285951"/>
    </source>
</evidence>
<evidence type="ECO:0000313" key="7">
    <source>
        <dbReference type="Proteomes" id="UP000462449"/>
    </source>
</evidence>
<evidence type="ECO:0000259" key="3">
    <source>
        <dbReference type="PROSITE" id="PS51677"/>
    </source>
</evidence>
<reference evidence="5 6" key="1">
    <citation type="submission" date="2019-11" db="EMBL/GenBank/DDBJ databases">
        <title>Draft genome sequence of Labilibaculum sp. strain SYP isolated from Black Sea.</title>
        <authorList>
            <person name="Yadav S."/>
            <person name="Villanueva L."/>
        </authorList>
    </citation>
    <scope>NUCLEOTIDE SEQUENCE [LARGE SCALE GENOMIC DNA]</scope>
    <source>
        <strain evidence="5 6">44</strain>
    </source>
</reference>
<dbReference type="InterPro" id="IPR050248">
    <property type="entry name" value="Polysacc_deacetylase_ArnD"/>
</dbReference>
<dbReference type="OrthoDB" id="9812065at2"/>
<protein>
    <submittedName>
        <fullName evidence="4">Polysaccharide deacetylase family protein</fullName>
    </submittedName>
</protein>
<dbReference type="GO" id="GO:0046872">
    <property type="term" value="F:metal ion binding"/>
    <property type="evidence" value="ECO:0007669"/>
    <property type="project" value="UniProtKB-KW"/>
</dbReference>
<dbReference type="EMBL" id="WOTW01000014">
    <property type="protein sequence ID" value="MUP37745.1"/>
    <property type="molecule type" value="Genomic_DNA"/>
</dbReference>
<keyword evidence="2" id="KW-0378">Hydrolase</keyword>
<dbReference type="PANTHER" id="PTHR10587">
    <property type="entry name" value="GLYCOSYL TRANSFERASE-RELATED"/>
    <property type="match status" value="1"/>
</dbReference>
<reference evidence="4 7" key="2">
    <citation type="submission" date="2019-12" db="EMBL/GenBank/DDBJ databases">
        <title>Draft genome sequence of Labilibaculum sp. strain 44 isolated from deep waters of Black Sea.</title>
        <authorList>
            <person name="Yadav S."/>
            <person name="Villanueva L."/>
        </authorList>
    </citation>
    <scope>NUCLEOTIDE SEQUENCE [LARGE SCALE GENOMIC DNA]</scope>
    <source>
        <strain evidence="4 7">44</strain>
    </source>
</reference>
<dbReference type="PANTHER" id="PTHR10587:SF133">
    <property type="entry name" value="CHITIN DEACETYLASE 1-RELATED"/>
    <property type="match status" value="1"/>
</dbReference>
<name>A0A7M4D516_9BACT</name>
<dbReference type="RefSeq" id="WP_156195491.1">
    <property type="nucleotide sequence ID" value="NZ_QTZN02000014.1"/>
</dbReference>